<keyword evidence="8" id="KW-1185">Reference proteome</keyword>
<dbReference type="Pfam" id="PF05433">
    <property type="entry name" value="Rick_17kDa_Anti"/>
    <property type="match status" value="2"/>
</dbReference>
<feature type="signal peptide" evidence="5">
    <location>
        <begin position="1"/>
        <end position="22"/>
    </location>
</feature>
<feature type="domain" description="Glycine zipper 2TM" evidence="6">
    <location>
        <begin position="100"/>
        <end position="140"/>
    </location>
</feature>
<sequence length="238" mass="24628">MKLFLLGAVTLAGFGAPMAANAQLFGSVDNNTLLYGGAGAGLGAFAGSQIAPSGNRTEGAAIGAVTGGLLGAAYGNSQSTYYGNPYAGQFNPGFNQRNLIGTGIGAGLGGVIGSNIAGSGQRQEGTAIGAALGGLAGYTIANRTAQRPMRYGSMPQYSSYGPSYGPSYGHPHQPRVTYARAQPHYQPYYQSHYTTQAYYPSVYHGQIAPAPAWPSTPTYYSQPTTSGCSDGVCRRRVW</sequence>
<keyword evidence="4" id="KW-0449">Lipoprotein</keyword>
<evidence type="ECO:0000313" key="8">
    <source>
        <dbReference type="Proteomes" id="UP001161391"/>
    </source>
</evidence>
<comment type="caution">
    <text evidence="7">The sequence shown here is derived from an EMBL/GenBank/DDBJ whole genome shotgun (WGS) entry which is preliminary data.</text>
</comment>
<organism evidence="7 8">
    <name type="scientific">Algimonas ampicilliniresistens</name>
    <dbReference type="NCBI Taxonomy" id="1298735"/>
    <lineage>
        <taxon>Bacteria</taxon>
        <taxon>Pseudomonadati</taxon>
        <taxon>Pseudomonadota</taxon>
        <taxon>Alphaproteobacteria</taxon>
        <taxon>Maricaulales</taxon>
        <taxon>Robiginitomaculaceae</taxon>
        <taxon>Algimonas</taxon>
    </lineage>
</organism>
<evidence type="ECO:0000256" key="4">
    <source>
        <dbReference type="ARBA" id="ARBA00023288"/>
    </source>
</evidence>
<feature type="domain" description="Glycine zipper 2TM" evidence="6">
    <location>
        <begin position="35"/>
        <end position="74"/>
    </location>
</feature>
<evidence type="ECO:0000256" key="3">
    <source>
        <dbReference type="ARBA" id="ARBA00015281"/>
    </source>
</evidence>
<evidence type="ECO:0000256" key="2">
    <source>
        <dbReference type="ARBA" id="ARBA00008681"/>
    </source>
</evidence>
<evidence type="ECO:0000259" key="6">
    <source>
        <dbReference type="Pfam" id="PF05433"/>
    </source>
</evidence>
<evidence type="ECO:0000256" key="1">
    <source>
        <dbReference type="ARBA" id="ARBA00004459"/>
    </source>
</evidence>
<name>A0ABQ5VBK1_9PROT</name>
<gene>
    <name evidence="7" type="ORF">GCM10007853_27480</name>
</gene>
<feature type="chain" id="PRO_5045474097" description="17 kDa surface antigen" evidence="5">
    <location>
        <begin position="23"/>
        <end position="238"/>
    </location>
</feature>
<accession>A0ABQ5VBK1</accession>
<reference evidence="7" key="1">
    <citation type="journal article" date="2014" name="Int. J. Syst. Evol. Microbiol.">
        <title>Complete genome of a new Firmicutes species belonging to the dominant human colonic microbiota ('Ruminococcus bicirculans') reveals two chromosomes and a selective capacity to utilize plant glucans.</title>
        <authorList>
            <consortium name="NISC Comparative Sequencing Program"/>
            <person name="Wegmann U."/>
            <person name="Louis P."/>
            <person name="Goesmann A."/>
            <person name="Henrissat B."/>
            <person name="Duncan S.H."/>
            <person name="Flint H.J."/>
        </authorList>
    </citation>
    <scope>NUCLEOTIDE SEQUENCE</scope>
    <source>
        <strain evidence="7">NBRC 108219</strain>
    </source>
</reference>
<dbReference type="RefSeq" id="WP_284391811.1">
    <property type="nucleotide sequence ID" value="NZ_BSNK01000002.1"/>
</dbReference>
<comment type="similarity">
    <text evidence="2">Belongs to the rickettsiale 17 kDa surface antigen family.</text>
</comment>
<reference evidence="7" key="2">
    <citation type="submission" date="2023-01" db="EMBL/GenBank/DDBJ databases">
        <title>Draft genome sequence of Algimonas ampicilliniresistens strain NBRC 108219.</title>
        <authorList>
            <person name="Sun Q."/>
            <person name="Mori K."/>
        </authorList>
    </citation>
    <scope>NUCLEOTIDE SEQUENCE</scope>
    <source>
        <strain evidence="7">NBRC 108219</strain>
    </source>
</reference>
<dbReference type="Proteomes" id="UP001161391">
    <property type="component" value="Unassembled WGS sequence"/>
</dbReference>
<dbReference type="InterPro" id="IPR008816">
    <property type="entry name" value="Gly_zipper_2TM_dom"/>
</dbReference>
<evidence type="ECO:0000256" key="5">
    <source>
        <dbReference type="SAM" id="SignalP"/>
    </source>
</evidence>
<dbReference type="EMBL" id="BSNK01000002">
    <property type="protein sequence ID" value="GLQ24874.1"/>
    <property type="molecule type" value="Genomic_DNA"/>
</dbReference>
<protein>
    <recommendedName>
        <fullName evidence="3">17 kDa surface antigen</fullName>
    </recommendedName>
</protein>
<proteinExistence type="inferred from homology"/>
<keyword evidence="5" id="KW-0732">Signal</keyword>
<evidence type="ECO:0000313" key="7">
    <source>
        <dbReference type="EMBL" id="GLQ24874.1"/>
    </source>
</evidence>
<comment type="subcellular location">
    <subcellularLocation>
        <location evidence="1">Cell outer membrane</location>
        <topology evidence="1">Lipid-anchor</topology>
    </subcellularLocation>
</comment>